<dbReference type="Proteomes" id="UP000304864">
    <property type="component" value="Chromosome"/>
</dbReference>
<organism evidence="2 3">
    <name type="scientific">Thiomicrorhabdus sediminis</name>
    <dbReference type="NCBI Taxonomy" id="2580412"/>
    <lineage>
        <taxon>Bacteria</taxon>
        <taxon>Pseudomonadati</taxon>
        <taxon>Pseudomonadota</taxon>
        <taxon>Gammaproteobacteria</taxon>
        <taxon>Thiotrichales</taxon>
        <taxon>Piscirickettsiaceae</taxon>
        <taxon>Thiomicrorhabdus</taxon>
    </lineage>
</organism>
<accession>A0A4P9K563</accession>
<feature type="chain" id="PRO_5020871188" description="SmpA / OmlA family protein" evidence="1">
    <location>
        <begin position="33"/>
        <end position="203"/>
    </location>
</feature>
<evidence type="ECO:0008006" key="4">
    <source>
        <dbReference type="Google" id="ProtNLM"/>
    </source>
</evidence>
<dbReference type="KEGG" id="thig:FE785_05690"/>
<evidence type="ECO:0000313" key="2">
    <source>
        <dbReference type="EMBL" id="QCU90154.1"/>
    </source>
</evidence>
<keyword evidence="1" id="KW-0732">Signal</keyword>
<dbReference type="RefSeq" id="WP_138564830.1">
    <property type="nucleotide sequence ID" value="NZ_CP040602.1"/>
</dbReference>
<dbReference type="EMBL" id="CP040602">
    <property type="protein sequence ID" value="QCU90154.1"/>
    <property type="molecule type" value="Genomic_DNA"/>
</dbReference>
<dbReference type="OrthoDB" id="5612334at2"/>
<feature type="signal peptide" evidence="1">
    <location>
        <begin position="1"/>
        <end position="32"/>
    </location>
</feature>
<name>A0A4P9K563_9GAMM</name>
<evidence type="ECO:0000313" key="3">
    <source>
        <dbReference type="Proteomes" id="UP000304864"/>
    </source>
</evidence>
<protein>
    <recommendedName>
        <fullName evidence="4">SmpA / OmlA family protein</fullName>
    </recommendedName>
</protein>
<keyword evidence="3" id="KW-1185">Reference proteome</keyword>
<dbReference type="AlphaFoldDB" id="A0A4P9K563"/>
<gene>
    <name evidence="2" type="ORF">FE785_05690</name>
</gene>
<sequence>MHRRQQHPLSNMPVIALGWLCCSVFIAFSAHAETEKPLAQTKFLGLPLLTSSTEDVREHFWKVGGFLQAKSTIKQLNYDKFFTWSAIRDSYYVSFEYNYAGQIIKAKRLYRPTSLENNNRHTPIKTIDIARELIADLGNPSSVERKGWGGSLTYRSYRWEDETMRVIVDREGSESLGNIFVEYQIKSHDRFAVEQNDATGNNI</sequence>
<reference evidence="2 3" key="1">
    <citation type="submission" date="2019-05" db="EMBL/GenBank/DDBJ databases">
        <title>Thiomicrorhabdus sediminis sp. nov, a novel sulfur-oxidizing bacterium isolated from coastal sediment.</title>
        <authorList>
            <person name="Liu X."/>
        </authorList>
    </citation>
    <scope>NUCLEOTIDE SEQUENCE [LARGE SCALE GENOMIC DNA]</scope>
    <source>
        <strain evidence="2 3">G1</strain>
    </source>
</reference>
<evidence type="ECO:0000256" key="1">
    <source>
        <dbReference type="SAM" id="SignalP"/>
    </source>
</evidence>
<proteinExistence type="predicted"/>